<dbReference type="Gene3D" id="3.40.190.10">
    <property type="entry name" value="Periplasmic binding protein-like II"/>
    <property type="match status" value="1"/>
</dbReference>
<feature type="domain" description="DUF3502" evidence="2">
    <location>
        <begin position="450"/>
        <end position="521"/>
    </location>
</feature>
<gene>
    <name evidence="3" type="ORF">NQ502_14970</name>
</gene>
<evidence type="ECO:0000259" key="2">
    <source>
        <dbReference type="Pfam" id="PF12010"/>
    </source>
</evidence>
<protein>
    <submittedName>
        <fullName evidence="3">ABC transporter substrate-binding protein</fullName>
    </submittedName>
</protein>
<dbReference type="Pfam" id="PF12010">
    <property type="entry name" value="DUF3502"/>
    <property type="match status" value="1"/>
</dbReference>
<proteinExistence type="predicted"/>
<dbReference type="RefSeq" id="WP_028529014.1">
    <property type="nucleotide sequence ID" value="NZ_CABLBR010000018.1"/>
</dbReference>
<evidence type="ECO:0000256" key="1">
    <source>
        <dbReference type="SAM" id="SignalP"/>
    </source>
</evidence>
<accession>A0ABY5VDT8</accession>
<sequence>MIKGMSKKLLLLVISCVLLCSCTGCSENQLKGENVNQTFSENQTEEQSNTIIWWVYEQSQVSDESFSYIWQEPLNHLLKEKGVPYEVKIEVYYDLEKDVERLSPAEALEHLKSENLQADIISVPTGITGFDAYGEKLYAYYSSYRDMGTNKLLVPLDDMLEADKGIKIKENVTGPELKRLQVNGVTYGIAQHMRTFNSVIYRKDLLQKYGIGIEELSDDIFENEDILKMVCDGENGKIVPYVTDMGVLNRLGFWVIDECELLVYGRNGKFMNAFEIEELRNYLSQMKHLWDQNLISTYAQSAGEFFSGVYYCDTNQIYETVYKVYHPGQGEEEIDIVVIPNKKLPTLALYGGDSATGISAWSNHQKEAFDFLSLLYTDADIANLIQYGVENVDYSVQNGYVVYNQNNPLRNYGEHFTNPLLTYPGEGMQEDKRNMLEQCYEENETHMPNGFRFNTKSVQQEKDAVGEILGRSGEYTDEVIKLFMGEVDDLDAALKSFNQKLKAAGADKIVAEANRQLEEWRGKYE</sequence>
<dbReference type="Proteomes" id="UP001060164">
    <property type="component" value="Chromosome"/>
</dbReference>
<keyword evidence="1" id="KW-0732">Signal</keyword>
<reference evidence="3" key="1">
    <citation type="journal article" date="2022" name="Cell">
        <title>Design, construction, and in vivo augmentation of a complex gut microbiome.</title>
        <authorList>
            <person name="Cheng A.G."/>
            <person name="Ho P.Y."/>
            <person name="Aranda-Diaz A."/>
            <person name="Jain S."/>
            <person name="Yu F.B."/>
            <person name="Meng X."/>
            <person name="Wang M."/>
            <person name="Iakiviak M."/>
            <person name="Nagashima K."/>
            <person name="Zhao A."/>
            <person name="Murugkar P."/>
            <person name="Patil A."/>
            <person name="Atabakhsh K."/>
            <person name="Weakley A."/>
            <person name="Yan J."/>
            <person name="Brumbaugh A.R."/>
            <person name="Higginbottom S."/>
            <person name="Dimas A."/>
            <person name="Shiver A.L."/>
            <person name="Deutschbauer A."/>
            <person name="Neff N."/>
            <person name="Sonnenburg J.L."/>
            <person name="Huang K.C."/>
            <person name="Fischbach M.A."/>
        </authorList>
    </citation>
    <scope>NUCLEOTIDE SEQUENCE</scope>
    <source>
        <strain evidence="3">DSM 19829</strain>
    </source>
</reference>
<keyword evidence="4" id="KW-1185">Reference proteome</keyword>
<dbReference type="InterPro" id="IPR022627">
    <property type="entry name" value="DUF3502"/>
</dbReference>
<organism evidence="3 4">
    <name type="scientific">Ruminococcus gauvreauii</name>
    <dbReference type="NCBI Taxonomy" id="438033"/>
    <lineage>
        <taxon>Bacteria</taxon>
        <taxon>Bacillati</taxon>
        <taxon>Bacillota</taxon>
        <taxon>Clostridia</taxon>
        <taxon>Eubacteriales</taxon>
        <taxon>Oscillospiraceae</taxon>
        <taxon>Ruminococcus</taxon>
    </lineage>
</organism>
<dbReference type="EMBL" id="CP102290">
    <property type="protein sequence ID" value="UWP58665.1"/>
    <property type="molecule type" value="Genomic_DNA"/>
</dbReference>
<dbReference type="PROSITE" id="PS51257">
    <property type="entry name" value="PROKAR_LIPOPROTEIN"/>
    <property type="match status" value="1"/>
</dbReference>
<dbReference type="SUPFAM" id="SSF53850">
    <property type="entry name" value="Periplasmic binding protein-like II"/>
    <property type="match status" value="1"/>
</dbReference>
<evidence type="ECO:0000313" key="3">
    <source>
        <dbReference type="EMBL" id="UWP58665.1"/>
    </source>
</evidence>
<name>A0ABY5VDT8_9FIRM</name>
<evidence type="ECO:0000313" key="4">
    <source>
        <dbReference type="Proteomes" id="UP001060164"/>
    </source>
</evidence>
<feature type="chain" id="PRO_5045739955" evidence="1">
    <location>
        <begin position="27"/>
        <end position="525"/>
    </location>
</feature>
<feature type="signal peptide" evidence="1">
    <location>
        <begin position="1"/>
        <end position="26"/>
    </location>
</feature>